<dbReference type="Gene3D" id="1.10.150.300">
    <property type="entry name" value="TGS-like domain"/>
    <property type="match status" value="1"/>
</dbReference>
<organism evidence="1">
    <name type="scientific">marine metagenome</name>
    <dbReference type="NCBI Taxonomy" id="408172"/>
    <lineage>
        <taxon>unclassified sequences</taxon>
        <taxon>metagenomes</taxon>
        <taxon>ecological metagenomes</taxon>
    </lineage>
</organism>
<proteinExistence type="predicted"/>
<feature type="non-terminal residue" evidence="1">
    <location>
        <position position="153"/>
    </location>
</feature>
<dbReference type="AlphaFoldDB" id="A0A383ET74"/>
<evidence type="ECO:0000313" key="1">
    <source>
        <dbReference type="EMBL" id="SVE59961.1"/>
    </source>
</evidence>
<name>A0A383ET74_9ZZZZ</name>
<sequence length="153" mass="17700">MKIAYTGLDLPQGKIKFNDEIFVGLVKKFQPKKVSPYYFEFFPDNYELADLIMINNECLLDLLILDIEKIEGRLTRTKDPFEKEVLEKSLVQLDDQKPICDLRWDDTEQAVIKALGLLSRTPTLVYEETSADITLICRDGMKKASMMFFYTVG</sequence>
<gene>
    <name evidence="1" type="ORF">METZ01_LOCUS512815</name>
</gene>
<reference evidence="1" key="1">
    <citation type="submission" date="2018-05" db="EMBL/GenBank/DDBJ databases">
        <authorList>
            <person name="Lanie J.A."/>
            <person name="Ng W.-L."/>
            <person name="Kazmierczak K.M."/>
            <person name="Andrzejewski T.M."/>
            <person name="Davidsen T.M."/>
            <person name="Wayne K.J."/>
            <person name="Tettelin H."/>
            <person name="Glass J.I."/>
            <person name="Rusch D."/>
            <person name="Podicherti R."/>
            <person name="Tsui H.-C.T."/>
            <person name="Winkler M.E."/>
        </authorList>
    </citation>
    <scope>NUCLEOTIDE SEQUENCE</scope>
</reference>
<dbReference type="EMBL" id="UINC01228584">
    <property type="protein sequence ID" value="SVE59961.1"/>
    <property type="molecule type" value="Genomic_DNA"/>
</dbReference>
<dbReference type="Gene3D" id="3.40.50.300">
    <property type="entry name" value="P-loop containing nucleotide triphosphate hydrolases"/>
    <property type="match status" value="1"/>
</dbReference>
<dbReference type="InterPro" id="IPR027417">
    <property type="entry name" value="P-loop_NTPase"/>
</dbReference>
<protein>
    <submittedName>
        <fullName evidence="1">Uncharacterized protein</fullName>
    </submittedName>
</protein>
<dbReference type="InterPro" id="IPR023192">
    <property type="entry name" value="TGS-like_dom_sf"/>
</dbReference>
<accession>A0A383ET74</accession>